<reference evidence="1 2" key="1">
    <citation type="submission" date="2017-01" db="EMBL/GenBank/DDBJ databases">
        <title>Whole-Genome Shotgun Sequencing of Two beta-Proteobacterial Species in Search of the Bulgecin Biosynthetic Cluster.</title>
        <authorList>
            <person name="Horsman M.E."/>
            <person name="Marous D.R."/>
            <person name="Li R."/>
            <person name="Oliver R.A."/>
            <person name="Byun B."/>
            <person name="Emrich S.J."/>
            <person name="Boggess B."/>
            <person name="Townsend C.A."/>
            <person name="Mobashery S."/>
        </authorList>
    </citation>
    <scope>NUCLEOTIDE SEQUENCE [LARGE SCALE GENOMIC DNA]</scope>
    <source>
        <strain evidence="1 2">ATCC 31433</strain>
    </source>
</reference>
<proteinExistence type="predicted"/>
<organism evidence="1 2">
    <name type="scientific">Burkholderia ubonensis subsp. mesacidophila</name>
    <dbReference type="NCBI Taxonomy" id="265293"/>
    <lineage>
        <taxon>Bacteria</taxon>
        <taxon>Pseudomonadati</taxon>
        <taxon>Pseudomonadota</taxon>
        <taxon>Betaproteobacteria</taxon>
        <taxon>Burkholderiales</taxon>
        <taxon>Burkholderiaceae</taxon>
        <taxon>Burkholderia</taxon>
        <taxon>Burkholderia cepacia complex</taxon>
    </lineage>
</organism>
<accession>A0A2A4FEE2</accession>
<dbReference type="AlphaFoldDB" id="A0A2A4FEE2"/>
<dbReference type="EMBL" id="MTZU01000052">
    <property type="protein sequence ID" value="PCE30988.1"/>
    <property type="molecule type" value="Genomic_DNA"/>
</dbReference>
<protein>
    <submittedName>
        <fullName evidence="1">Uncharacterized protein</fullName>
    </submittedName>
</protein>
<evidence type="ECO:0000313" key="2">
    <source>
        <dbReference type="Proteomes" id="UP000217994"/>
    </source>
</evidence>
<gene>
    <name evidence="1" type="ORF">BZL54_17320</name>
</gene>
<name>A0A2A4FEE2_9BURK</name>
<dbReference type="Proteomes" id="UP000217994">
    <property type="component" value="Unassembled WGS sequence"/>
</dbReference>
<sequence length="61" mass="6825">MTSSFMTPAPLCADLHLSVIGLGPYIKHTACPDPHYGWHDECFCELHRHLLVGGRTRLPKP</sequence>
<evidence type="ECO:0000313" key="1">
    <source>
        <dbReference type="EMBL" id="PCE30988.1"/>
    </source>
</evidence>
<comment type="caution">
    <text evidence="1">The sequence shown here is derived from an EMBL/GenBank/DDBJ whole genome shotgun (WGS) entry which is preliminary data.</text>
</comment>